<dbReference type="PROSITE" id="PS50056">
    <property type="entry name" value="TYR_PHOSPHATASE_2"/>
    <property type="match status" value="1"/>
</dbReference>
<evidence type="ECO:0000256" key="3">
    <source>
        <dbReference type="ARBA" id="ARBA00007471"/>
    </source>
</evidence>
<feature type="coiled-coil region" evidence="5">
    <location>
        <begin position="461"/>
        <end position="488"/>
    </location>
</feature>
<dbReference type="SUPFAM" id="SSF50729">
    <property type="entry name" value="PH domain-like"/>
    <property type="match status" value="1"/>
</dbReference>
<dbReference type="SMART" id="SM00404">
    <property type="entry name" value="PTPc_motif"/>
    <property type="match status" value="1"/>
</dbReference>
<evidence type="ECO:0000256" key="1">
    <source>
        <dbReference type="ARBA" id="ARBA00004184"/>
    </source>
</evidence>
<feature type="domain" description="Tyrosine specific protein phosphatases" evidence="7">
    <location>
        <begin position="249"/>
        <end position="311"/>
    </location>
</feature>
<dbReference type="Proteomes" id="UP001497444">
    <property type="component" value="Unassembled WGS sequence"/>
</dbReference>
<comment type="subcellular location">
    <subcellularLocation>
        <location evidence="2">Cytoplasm</location>
    </subcellularLocation>
    <subcellularLocation>
        <location evidence="1">Endomembrane system</location>
        <topology evidence="1">Peripheral membrane protein</topology>
    </subcellularLocation>
</comment>
<organism evidence="9 10">
    <name type="scientific">Sphagnum jensenii</name>
    <dbReference type="NCBI Taxonomy" id="128206"/>
    <lineage>
        <taxon>Eukaryota</taxon>
        <taxon>Viridiplantae</taxon>
        <taxon>Streptophyta</taxon>
        <taxon>Embryophyta</taxon>
        <taxon>Bryophyta</taxon>
        <taxon>Sphagnophytina</taxon>
        <taxon>Sphagnopsida</taxon>
        <taxon>Sphagnales</taxon>
        <taxon>Sphagnaceae</taxon>
        <taxon>Sphagnum</taxon>
    </lineage>
</organism>
<dbReference type="InterPro" id="IPR016130">
    <property type="entry name" value="Tyr_Pase_AS"/>
</dbReference>
<dbReference type="PANTHER" id="PTHR10807">
    <property type="entry name" value="MYOTUBULARIN-RELATED"/>
    <property type="match status" value="1"/>
</dbReference>
<evidence type="ECO:0000256" key="2">
    <source>
        <dbReference type="ARBA" id="ARBA00004496"/>
    </source>
</evidence>
<dbReference type="SUPFAM" id="SSF52799">
    <property type="entry name" value="(Phosphotyrosine protein) phosphatases II"/>
    <property type="match status" value="1"/>
</dbReference>
<feature type="compositionally biased region" description="Low complexity" evidence="6">
    <location>
        <begin position="493"/>
        <end position="516"/>
    </location>
</feature>
<evidence type="ECO:0000259" key="7">
    <source>
        <dbReference type="PROSITE" id="PS50056"/>
    </source>
</evidence>
<comment type="similarity">
    <text evidence="3">Belongs to the protein-tyrosine phosphatase family. Non-receptor class myotubularin subfamily.</text>
</comment>
<proteinExistence type="inferred from homology"/>
<keyword evidence="4" id="KW-0963">Cytoplasm</keyword>
<evidence type="ECO:0000313" key="9">
    <source>
        <dbReference type="EMBL" id="CAK9252183.1"/>
    </source>
</evidence>
<dbReference type="InterPro" id="IPR010569">
    <property type="entry name" value="Myotubularin-like_Pase_dom"/>
</dbReference>
<feature type="non-terminal residue" evidence="9">
    <location>
        <position position="1"/>
    </location>
</feature>
<dbReference type="Pfam" id="PF06602">
    <property type="entry name" value="Myotub-related"/>
    <property type="match status" value="1"/>
</dbReference>
<dbReference type="PANTHER" id="PTHR10807:SF128">
    <property type="entry name" value="PHOSPHATIDYLINOSITOL-3,5-BISPHOSPHATE 3-PHOSPHATASE"/>
    <property type="match status" value="1"/>
</dbReference>
<protein>
    <recommendedName>
        <fullName evidence="11">Phosphatidylinositol-3-phosphatase</fullName>
    </recommendedName>
</protein>
<comment type="caution">
    <text evidence="9">The sequence shown here is derived from an EMBL/GenBank/DDBJ whole genome shotgun (WGS) entry which is preliminary data.</text>
</comment>
<keyword evidence="10" id="KW-1185">Reference proteome</keyword>
<dbReference type="InterPro" id="IPR029021">
    <property type="entry name" value="Prot-tyrosine_phosphatase-like"/>
</dbReference>
<gene>
    <name evidence="9" type="ORF">CSSPJE1EN1_LOCUS27561</name>
</gene>
<dbReference type="EMBL" id="CAXAQS010000573">
    <property type="protein sequence ID" value="CAK9252183.1"/>
    <property type="molecule type" value="Genomic_DNA"/>
</dbReference>
<evidence type="ECO:0000259" key="8">
    <source>
        <dbReference type="PROSITE" id="PS51339"/>
    </source>
</evidence>
<dbReference type="PROSITE" id="PS00383">
    <property type="entry name" value="TYR_PHOSPHATASE_1"/>
    <property type="match status" value="1"/>
</dbReference>
<evidence type="ECO:0000313" key="10">
    <source>
        <dbReference type="Proteomes" id="UP001497444"/>
    </source>
</evidence>
<feature type="region of interest" description="Disordered" evidence="6">
    <location>
        <begin position="488"/>
        <end position="516"/>
    </location>
</feature>
<dbReference type="InterPro" id="IPR030564">
    <property type="entry name" value="Myotubularin"/>
</dbReference>
<evidence type="ECO:0008006" key="11">
    <source>
        <dbReference type="Google" id="ProtNLM"/>
    </source>
</evidence>
<keyword evidence="5" id="KW-0175">Coiled coil</keyword>
<feature type="non-terminal residue" evidence="9">
    <location>
        <position position="516"/>
    </location>
</feature>
<dbReference type="InterPro" id="IPR000387">
    <property type="entry name" value="Tyr_Pase_dom"/>
</dbReference>
<reference evidence="9" key="1">
    <citation type="submission" date="2024-02" db="EMBL/GenBank/DDBJ databases">
        <authorList>
            <consortium name="ELIXIR-Norway"/>
            <consortium name="Elixir Norway"/>
        </authorList>
    </citation>
    <scope>NUCLEOTIDE SEQUENCE</scope>
</reference>
<evidence type="ECO:0000256" key="4">
    <source>
        <dbReference type="ARBA" id="ARBA00022490"/>
    </source>
</evidence>
<name>A0ABP0VCL7_9BRYO</name>
<dbReference type="Gene3D" id="2.30.29.30">
    <property type="entry name" value="Pleckstrin-homology domain (PH domain)/Phosphotyrosine-binding domain (PTB)"/>
    <property type="match status" value="1"/>
</dbReference>
<dbReference type="InterPro" id="IPR011993">
    <property type="entry name" value="PH-like_dom_sf"/>
</dbReference>
<accession>A0ABP0VCL7</accession>
<dbReference type="InterPro" id="IPR003595">
    <property type="entry name" value="Tyr_Pase_cat"/>
</dbReference>
<feature type="domain" description="Myotubularin phosphatase" evidence="8">
    <location>
        <begin position="67"/>
        <end position="444"/>
    </location>
</feature>
<evidence type="ECO:0000256" key="6">
    <source>
        <dbReference type="SAM" id="MobiDB-lite"/>
    </source>
</evidence>
<dbReference type="PROSITE" id="PS51339">
    <property type="entry name" value="PPASE_MYOTUBULARIN"/>
    <property type="match status" value="1"/>
</dbReference>
<sequence length="516" mass="59445">GGATSKGENSYGIDLVCKDMRNLRFAHKQENHSRRDVFEKLQQYAFPLSNKLPLFAFEYQAKYSINGWSVYKPIAEYERIGLPNESWRITKINENYELCDTYPAVLAVPSAATDDYLRSFASFRSRGRIPVLSWLHPESQASITRCSQPSVGVSGKRNREDESYIQLIMDANAQSHKIFIMDARPIANAVANKARGGGYENEELYRNAEINFLDIHSIHVMRESLRKLKELCFPAIGDEQHWYSNLESTHWLEHIRSILSGTLRIVDKIENNKTSVVVHCSDGWDRTAQLTSLSMILLDPYYRTLEGFEVLIEKEWISFGHKFAQRIGHGDDKHSDDNRSPVFLQFIDCVWQITRQFPNAFEFNEFFLITIMDHLYSCLFGTFLCNSEFQRMKEEVKSKTKSLWSYTNSHIDEFKNPLYSTFPKQHVLMPVASLRRIQLWTGYFCRWNPNLKPQQPIQARNKELLLMKKEIKKRADDLQKELQIKLSRIGGVNAPNPNNNSNANSGANSGASASSA</sequence>
<dbReference type="CDD" id="cd14535">
    <property type="entry name" value="PTP-MTM1-like"/>
    <property type="match status" value="1"/>
</dbReference>
<evidence type="ECO:0000256" key="5">
    <source>
        <dbReference type="SAM" id="Coils"/>
    </source>
</evidence>